<reference evidence="2 3" key="1">
    <citation type="submission" date="2018-09" db="EMBL/GenBank/DDBJ databases">
        <title>Characterization of the phylogenetic diversity of five novel species belonging to the genus Bifidobacterium.</title>
        <authorList>
            <person name="Lugli G.A."/>
            <person name="Duranti S."/>
            <person name="Milani C."/>
        </authorList>
    </citation>
    <scope>NUCLEOTIDE SEQUENCE [LARGE SCALE GENOMIC DNA]</scope>
    <source>
        <strain evidence="2 3">2036B</strain>
    </source>
</reference>
<protein>
    <submittedName>
        <fullName evidence="2">Uncharacterized protein</fullName>
    </submittedName>
</protein>
<accession>A0A430FPK4</accession>
<dbReference type="AlphaFoldDB" id="A0A430FPK4"/>
<evidence type="ECO:0000256" key="1">
    <source>
        <dbReference type="SAM" id="SignalP"/>
    </source>
</evidence>
<dbReference type="EMBL" id="QXGM01000002">
    <property type="protein sequence ID" value="RSX54761.1"/>
    <property type="molecule type" value="Genomic_DNA"/>
</dbReference>
<dbReference type="Proteomes" id="UP000287609">
    <property type="component" value="Unassembled WGS sequence"/>
</dbReference>
<gene>
    <name evidence="2" type="ORF">D2E26_0815</name>
</gene>
<dbReference type="RefSeq" id="WP_125963465.1">
    <property type="nucleotide sequence ID" value="NZ_QXGM01000002.1"/>
</dbReference>
<keyword evidence="1" id="KW-0732">Signal</keyword>
<comment type="caution">
    <text evidence="2">The sequence shown here is derived from an EMBL/GenBank/DDBJ whole genome shotgun (WGS) entry which is preliminary data.</text>
</comment>
<evidence type="ECO:0000313" key="2">
    <source>
        <dbReference type="EMBL" id="RSX54761.1"/>
    </source>
</evidence>
<organism evidence="2 3">
    <name type="scientific">Bifidobacterium dolichotidis</name>
    <dbReference type="NCBI Taxonomy" id="2306976"/>
    <lineage>
        <taxon>Bacteria</taxon>
        <taxon>Bacillati</taxon>
        <taxon>Actinomycetota</taxon>
        <taxon>Actinomycetes</taxon>
        <taxon>Bifidobacteriales</taxon>
        <taxon>Bifidobacteriaceae</taxon>
        <taxon>Bifidobacterium</taxon>
    </lineage>
</organism>
<feature type="chain" id="PRO_5019093545" evidence="1">
    <location>
        <begin position="32"/>
        <end position="235"/>
    </location>
</feature>
<keyword evidence="3" id="KW-1185">Reference proteome</keyword>
<name>A0A430FPK4_9BIFI</name>
<feature type="signal peptide" evidence="1">
    <location>
        <begin position="1"/>
        <end position="31"/>
    </location>
</feature>
<sequence>MKGTRHSLTAALAAGLTLICCCAMLPATAHAANLMPPVQVDFRGDPYGCGKKNLSKGAIREFATKQFEGGMIAVCAALEPGFVRDPHGNDLNHFWQVDAAVLYTAVPGLQYSEFEVYLDVPIYRTIPGLDLAQWYMQDTCSYNPTHVIGGDDFYIEQPQLMYNSFPISRTGDHNVTVHELTTAEKFWRLTTHDISRKLTAVDYVHARLHVRSRSVVKNSSGWMKTFDLEAVAQDV</sequence>
<evidence type="ECO:0000313" key="3">
    <source>
        <dbReference type="Proteomes" id="UP000287609"/>
    </source>
</evidence>
<proteinExistence type="predicted"/>